<evidence type="ECO:0000313" key="3">
    <source>
        <dbReference type="Proteomes" id="UP000250275"/>
    </source>
</evidence>
<dbReference type="InterPro" id="IPR029063">
    <property type="entry name" value="SAM-dependent_MTases_sf"/>
</dbReference>
<name>A0A310SER8_9HYME</name>
<proteinExistence type="predicted"/>
<dbReference type="Proteomes" id="UP000250275">
    <property type="component" value="Unassembled WGS sequence"/>
</dbReference>
<reference evidence="2 3" key="1">
    <citation type="submission" date="2015-07" db="EMBL/GenBank/DDBJ databases">
        <title>The genome of Eufriesea mexicana.</title>
        <authorList>
            <person name="Pan H."/>
            <person name="Kapheim K."/>
        </authorList>
    </citation>
    <scope>NUCLEOTIDE SEQUENCE [LARGE SCALE GENOMIC DNA]</scope>
    <source>
        <strain evidence="2">0111107269</strain>
        <tissue evidence="2">Whole body</tissue>
    </source>
</reference>
<sequence length="312" mass="35090">MNIAPRWDWLSGIYRTKIKEHASIQDVIAAGKTTSRLASRLDAKNWESIEKLGRVALPKRTAEGQGYVSRGGFKMQQLHEAEPQFFKDDHVILDPCAGYGGFAEYYRTAMKKKATKVFIMSSLYEKGHRVPAGEIRQTATSNVDVVLATTVEHVDKGNIKDPRCSARLKELSKRQGGVNLLIVDAGEYSVDEIRNHNFWYKKGRTGVDFFTAVLNLISTINAGSKMAIKINGLWHGVIQLIHNLTKNFSKIKAIKLGTTGLSSPEWYLLASGREDKEASNYRAFELIGAVSDEQQYHYLLMQQIIRVRDILA</sequence>
<dbReference type="Pfam" id="PF01728">
    <property type="entry name" value="FtsJ"/>
    <property type="match status" value="1"/>
</dbReference>
<gene>
    <name evidence="2" type="ORF">WN48_04066</name>
</gene>
<dbReference type="GO" id="GO:0008168">
    <property type="term" value="F:methyltransferase activity"/>
    <property type="evidence" value="ECO:0007669"/>
    <property type="project" value="InterPro"/>
</dbReference>
<dbReference type="AlphaFoldDB" id="A0A310SER8"/>
<feature type="domain" description="Ribosomal RNA methyltransferase FtsJ" evidence="1">
    <location>
        <begin position="67"/>
        <end position="272"/>
    </location>
</feature>
<dbReference type="GO" id="GO:0032259">
    <property type="term" value="P:methylation"/>
    <property type="evidence" value="ECO:0007669"/>
    <property type="project" value="InterPro"/>
</dbReference>
<keyword evidence="3" id="KW-1185">Reference proteome</keyword>
<dbReference type="InterPro" id="IPR002877">
    <property type="entry name" value="RNA_MeTrfase_FtsJ_dom"/>
</dbReference>
<organism evidence="2 3">
    <name type="scientific">Eufriesea mexicana</name>
    <dbReference type="NCBI Taxonomy" id="516756"/>
    <lineage>
        <taxon>Eukaryota</taxon>
        <taxon>Metazoa</taxon>
        <taxon>Ecdysozoa</taxon>
        <taxon>Arthropoda</taxon>
        <taxon>Hexapoda</taxon>
        <taxon>Insecta</taxon>
        <taxon>Pterygota</taxon>
        <taxon>Neoptera</taxon>
        <taxon>Endopterygota</taxon>
        <taxon>Hymenoptera</taxon>
        <taxon>Apocrita</taxon>
        <taxon>Aculeata</taxon>
        <taxon>Apoidea</taxon>
        <taxon>Anthophila</taxon>
        <taxon>Apidae</taxon>
        <taxon>Eufriesea</taxon>
    </lineage>
</organism>
<dbReference type="SUPFAM" id="SSF53335">
    <property type="entry name" value="S-adenosyl-L-methionine-dependent methyltransferases"/>
    <property type="match status" value="1"/>
</dbReference>
<accession>A0A310SER8</accession>
<dbReference type="Gene3D" id="3.40.50.150">
    <property type="entry name" value="Vaccinia Virus protein VP39"/>
    <property type="match status" value="1"/>
</dbReference>
<evidence type="ECO:0000313" key="2">
    <source>
        <dbReference type="EMBL" id="OAD51890.1"/>
    </source>
</evidence>
<dbReference type="EMBL" id="KQ782296">
    <property type="protein sequence ID" value="OAD51890.1"/>
    <property type="molecule type" value="Genomic_DNA"/>
</dbReference>
<protein>
    <recommendedName>
        <fullName evidence="1">Ribosomal RNA methyltransferase FtsJ domain-containing protein</fullName>
    </recommendedName>
</protein>
<evidence type="ECO:0000259" key="1">
    <source>
        <dbReference type="Pfam" id="PF01728"/>
    </source>
</evidence>